<evidence type="ECO:0000256" key="3">
    <source>
        <dbReference type="ARBA" id="ARBA00011233"/>
    </source>
</evidence>
<evidence type="ECO:0000256" key="5">
    <source>
        <dbReference type="ARBA" id="ARBA00022734"/>
    </source>
</evidence>
<reference evidence="10" key="1">
    <citation type="submission" date="2025-08" db="UniProtKB">
        <authorList>
            <consortium name="RefSeq"/>
        </authorList>
    </citation>
    <scope>IDENTIFICATION</scope>
    <source>
        <strain evidence="10">S238N-H82</strain>
        <tissue evidence="10">Testes</tissue>
    </source>
</reference>
<accession>A0A9J7HUL7</accession>
<dbReference type="Proteomes" id="UP000001554">
    <property type="component" value="Unplaced"/>
</dbReference>
<dbReference type="OrthoDB" id="9930272at2759"/>
<dbReference type="SMART" id="SM00706">
    <property type="entry name" value="TECPR"/>
    <property type="match status" value="7"/>
</dbReference>
<dbReference type="RefSeq" id="XP_035663692.1">
    <property type="nucleotide sequence ID" value="XM_035807799.1"/>
</dbReference>
<dbReference type="Pfam" id="PF19193">
    <property type="entry name" value="Tectonin"/>
    <property type="match status" value="2"/>
</dbReference>
<dbReference type="AlphaFoldDB" id="A0A9J7HUL7"/>
<dbReference type="SUPFAM" id="SSF49785">
    <property type="entry name" value="Galactose-binding domain-like"/>
    <property type="match status" value="3"/>
</dbReference>
<dbReference type="InterPro" id="IPR016187">
    <property type="entry name" value="CTDL_fold"/>
</dbReference>
<dbReference type="SMART" id="SM00034">
    <property type="entry name" value="CLECT"/>
    <property type="match status" value="2"/>
</dbReference>
<dbReference type="GeneID" id="118407334"/>
<keyword evidence="9" id="KW-1185">Reference proteome</keyword>
<dbReference type="CDD" id="cd00037">
    <property type="entry name" value="CLECT"/>
    <property type="match status" value="2"/>
</dbReference>
<dbReference type="GO" id="GO:0046872">
    <property type="term" value="F:metal ion binding"/>
    <property type="evidence" value="ECO:0007669"/>
    <property type="project" value="UniProtKB-KW"/>
</dbReference>
<dbReference type="InterPro" id="IPR016186">
    <property type="entry name" value="C-type_lectin-like/link_sf"/>
</dbReference>
<dbReference type="FunFam" id="2.60.120.260:FF:000105">
    <property type="entry name" value="Sushi, von Willebrand factor type A, EGF and pentraxin domain-containing protein 1"/>
    <property type="match status" value="1"/>
</dbReference>
<dbReference type="Pfam" id="PF00059">
    <property type="entry name" value="Lectin_C"/>
    <property type="match status" value="2"/>
</dbReference>
<feature type="domain" description="C-type lectin" evidence="8">
    <location>
        <begin position="206"/>
        <end position="325"/>
    </location>
</feature>
<dbReference type="InterPro" id="IPR001304">
    <property type="entry name" value="C-type_lectin-like"/>
</dbReference>
<dbReference type="KEGG" id="bfo:118407334"/>
<comment type="subunit">
    <text evidence="3">Homotrimer.</text>
</comment>
<dbReference type="Pfam" id="PF22633">
    <property type="entry name" value="F5_F8_type_C_2"/>
    <property type="match status" value="2"/>
</dbReference>
<dbReference type="PANTHER" id="PTHR45713:SF6">
    <property type="entry name" value="F5_8 TYPE C DOMAIN-CONTAINING PROTEIN"/>
    <property type="match status" value="1"/>
</dbReference>
<gene>
    <name evidence="10" type="primary">LOC118407334</name>
</gene>
<evidence type="ECO:0000256" key="4">
    <source>
        <dbReference type="ARBA" id="ARBA00022723"/>
    </source>
</evidence>
<evidence type="ECO:0000313" key="9">
    <source>
        <dbReference type="Proteomes" id="UP000001554"/>
    </source>
</evidence>
<evidence type="ECO:0000256" key="2">
    <source>
        <dbReference type="ARBA" id="ARBA00010147"/>
    </source>
</evidence>
<dbReference type="SUPFAM" id="SSF56436">
    <property type="entry name" value="C-type lectin-like"/>
    <property type="match status" value="2"/>
</dbReference>
<dbReference type="PANTHER" id="PTHR45713">
    <property type="entry name" value="FTP DOMAIN-CONTAINING PROTEIN"/>
    <property type="match status" value="1"/>
</dbReference>
<evidence type="ECO:0000256" key="1">
    <source>
        <dbReference type="ARBA" id="ARBA00002219"/>
    </source>
</evidence>
<dbReference type="GO" id="GO:0042806">
    <property type="term" value="F:fucose binding"/>
    <property type="evidence" value="ECO:0007669"/>
    <property type="project" value="UniProtKB-ARBA"/>
</dbReference>
<proteinExistence type="inferred from homology"/>
<evidence type="ECO:0000313" key="10">
    <source>
        <dbReference type="RefSeq" id="XP_035663692.1"/>
    </source>
</evidence>
<feature type="domain" description="C-type lectin" evidence="8">
    <location>
        <begin position="62"/>
        <end position="182"/>
    </location>
</feature>
<keyword evidence="6" id="KW-0106">Calcium</keyword>
<dbReference type="PROSITE" id="PS50041">
    <property type="entry name" value="C_TYPE_LECTIN_2"/>
    <property type="match status" value="2"/>
</dbReference>
<evidence type="ECO:0000256" key="6">
    <source>
        <dbReference type="ARBA" id="ARBA00022837"/>
    </source>
</evidence>
<dbReference type="GO" id="GO:0010185">
    <property type="term" value="P:regulation of cellular defense response"/>
    <property type="evidence" value="ECO:0007669"/>
    <property type="project" value="UniProtKB-ARBA"/>
</dbReference>
<evidence type="ECO:0000259" key="8">
    <source>
        <dbReference type="PROSITE" id="PS50041"/>
    </source>
</evidence>
<sequence length="1005" mass="109432">MVEEFGSFALLTEPGKCWEDVMMGTPPGVKLVLFIFIFNIVQDEDKTQVSAAYVCDPGWQQFGTSCFQIHNSPLRTHADAKAVCSADGSLAMPKDRDTNDFLVGLIRDTDQSVGTWIGLRYDVEGTWSDGTAFQPGVYSNWGDGEPNGDGHCVHFFPSSSPDGYKERWNDNSCDETLMFICQKEAQDEDQTPVPTNYVCDPEWQQFGSSCFQIHNSPLRTYPDAEAVCSADGSLAMPKDRDTNDFLVSMIRDTDTSMDTWIGLRVDQWMWSDGTMFQPAVYSNWADGEPSADGNCVHYFPSSFPDHLKEKWNDASCDVTFMFICQKEGTESLWQQIGGGLKSVSVGRAGVWGVSGTGQVLCRIGTYENETSPGTGWAGIPGGLDQVSSGINIVWGFNVHNDVFVRSGISAGSPGGSGWTTVPGKLRQVSVSSSSNQVWGIDPAGNVLRRTGITQDNPTGTDWQQIPSDLGLDLESVSVGRAGVWGVNSNYQIFYRTGTAGNETSPGTAWLPVSGGLAQISSGDGEVWGADVNNYVFVRRGISAGTPEGTSWEYIEGNMREVHISASSNQVWGVDTTGNVFRRLGQQPPTQAISTSSNQVWGVDTAQHVYRRLGQQPPMQGANGGLGKPAFQTSTLDDYEASRAVDGIADTDLNHGSCAVSRVEEEPVWWVDLGQSYVVERVVIFNRQDCCAERLNPFHINIGDTPETSTQCGGDHQISLTEPSISVSCPGMQGRLVAVILPGTSRTLSLCEVHVFAVVIFNRQDCCSEQLNPFNIHIGDSYEMDANPMCGGDHHIGLTQPSISVSCPGMQGQFVVILLPGTFRILSLCEVQVFLDVNLALGKTTFMTSGPDSSLAVDGNTDTTHSRGSCIHTYAQGEPNPTWWVDLGQSYGVGRVVIFNRMDCCSERLNPFNIHIGDSEQVSTNPQCGGDHHIVLTEPSISVSCPGMLGRYVAVRLPGSSRVLSVCEVLVFSVYSYKLKCHYHLKLIDFAFTRSSPDRPLAYYNG</sequence>
<comment type="function">
    <text evidence="1">Acts as a defensive agent. Recognizes blood group fucosylated oligosaccharides including A, B, H and Lewis B-type antigens. Does not recognize Lewis A antigen and has low affinity for monovalent haptens.</text>
</comment>
<dbReference type="Gene3D" id="3.10.100.10">
    <property type="entry name" value="Mannose-Binding Protein A, subunit A"/>
    <property type="match status" value="2"/>
</dbReference>
<comment type="similarity">
    <text evidence="2">Belongs to the fucolectin family.</text>
</comment>
<dbReference type="InterPro" id="IPR006624">
    <property type="entry name" value="Beta-propeller_rpt_TECPR"/>
</dbReference>
<protein>
    <submittedName>
        <fullName evidence="10">Uncharacterized protein LOC118407334</fullName>
    </submittedName>
</protein>
<dbReference type="InterPro" id="IPR006585">
    <property type="entry name" value="FTP1"/>
</dbReference>
<organism evidence="9 10">
    <name type="scientific">Branchiostoma floridae</name>
    <name type="common">Florida lancelet</name>
    <name type="synonym">Amphioxus</name>
    <dbReference type="NCBI Taxonomy" id="7739"/>
    <lineage>
        <taxon>Eukaryota</taxon>
        <taxon>Metazoa</taxon>
        <taxon>Chordata</taxon>
        <taxon>Cephalochordata</taxon>
        <taxon>Leptocardii</taxon>
        <taxon>Amphioxiformes</taxon>
        <taxon>Branchiostomatidae</taxon>
        <taxon>Branchiostoma</taxon>
    </lineage>
</organism>
<keyword evidence="5" id="KW-0430">Lectin</keyword>
<keyword evidence="4" id="KW-0479">Metal-binding</keyword>
<dbReference type="InterPro" id="IPR008979">
    <property type="entry name" value="Galactose-bd-like_sf"/>
</dbReference>
<dbReference type="SMART" id="SM00607">
    <property type="entry name" value="FTP"/>
    <property type="match status" value="2"/>
</dbReference>
<dbReference type="InterPro" id="IPR051941">
    <property type="entry name" value="BG_Antigen-Binding_Lectin"/>
</dbReference>
<dbReference type="GO" id="GO:0001868">
    <property type="term" value="P:regulation of complement activation, lectin pathway"/>
    <property type="evidence" value="ECO:0007669"/>
    <property type="project" value="UniProtKB-ARBA"/>
</dbReference>
<evidence type="ECO:0000256" key="7">
    <source>
        <dbReference type="ARBA" id="ARBA00023157"/>
    </source>
</evidence>
<name>A0A9J7HUL7_BRAFL</name>
<keyword evidence="7" id="KW-1015">Disulfide bond</keyword>
<dbReference type="Gene3D" id="2.60.120.260">
    <property type="entry name" value="Galactose-binding domain-like"/>
    <property type="match status" value="3"/>
</dbReference>